<feature type="domain" description="Cadherin-like" evidence="2">
    <location>
        <begin position="1174"/>
        <end position="1260"/>
    </location>
</feature>
<feature type="compositionally biased region" description="Basic and acidic residues" evidence="1">
    <location>
        <begin position="1"/>
        <end position="38"/>
    </location>
</feature>
<dbReference type="EMBL" id="LVHF01000012">
    <property type="protein sequence ID" value="OAN18060.1"/>
    <property type="molecule type" value="Genomic_DNA"/>
</dbReference>
<name>A0A178KLD7_9GAMM</name>
<dbReference type="Pfam" id="PF17892">
    <property type="entry name" value="Cadherin_5"/>
    <property type="match status" value="9"/>
</dbReference>
<feature type="domain" description="Cadherin-like" evidence="2">
    <location>
        <begin position="234"/>
        <end position="321"/>
    </location>
</feature>
<dbReference type="Proteomes" id="UP000078503">
    <property type="component" value="Unassembled WGS sequence"/>
</dbReference>
<feature type="domain" description="Cadherin-like" evidence="2">
    <location>
        <begin position="421"/>
        <end position="504"/>
    </location>
</feature>
<evidence type="ECO:0000256" key="1">
    <source>
        <dbReference type="SAM" id="MobiDB-lite"/>
    </source>
</evidence>
<dbReference type="STRING" id="858640.A3K86_03850"/>
<proteinExistence type="predicted"/>
<feature type="compositionally biased region" description="Low complexity" evidence="1">
    <location>
        <begin position="2043"/>
        <end position="2060"/>
    </location>
</feature>
<gene>
    <name evidence="3" type="ORF">A3K86_03850</name>
</gene>
<feature type="domain" description="Cadherin-like" evidence="2">
    <location>
        <begin position="1671"/>
        <end position="1765"/>
    </location>
</feature>
<feature type="compositionally biased region" description="Basic and acidic residues" evidence="1">
    <location>
        <begin position="136"/>
        <end position="149"/>
    </location>
</feature>
<sequence length="2068" mass="220273">MAGKKHQDGSHSQDNELNDAVEHAATPDESTDEHRAQDRQNQQSTMSSTTATGAEASEQHDQANPQAGGEKRAQDDELEGDAGAGGAKQAQDEPSGRQGRRQQESEQQASAAEEPKSPQGDVGVQSVGGDSPRGGGRQDGERQEARDGGEAQASAGGAASGAGSRGGAQRQQAEQQEFDTATTSETFQVDVADAGAAARSLEDDFDTETVSETFQVQVDNVNDEVEIDADKPISFDGVEDNVIVITEAELLANASDVDGDDLVVTNLSVENAKVETKTDQETGEVSYVITPEPNVNGELAIKFDVSDQHGSEVASGATLTLEAVNDAAVVTDTELVGKEDISITFTQDMLLQNATDVDSDNLTAINLSIDDKYGELVDNKDGSFTFTPTQDYNGDVPFKFEVDDGDGAITPAQGTLDLAAVNDAPVLAETSYKVNEDGSILIEKSSLLANASDVDQDDIELVKIESDDNGTVVEQPNGDWLYTPNPDYSGDANLKITLNDGTVDAVFDAPVTVVPDADEPMLNLALTNMSLVDFGVGHDSALQGWHTDNARDFIEMHPDYVYGVGDDRGKVIELEANRGDESNLYSDLDVKAGDIVEVNFDMSARRGFEGEDSQIDIYFEGELVDSLISHQAGWDSYSYQFTATKDNPRIEFDSPDDNSLGGLLDKIQITKAIPEDQPVPLHIDAAVTDLDSSESLQSLVVDNLPDGAVLTDGDNVFYAEGDKDSVDINGWDLSQLSFQGAENFNGPVELKVTATSQEDATAGSETATTSAEINFEVVPINDPVVIDEKSPLEFTTEEDTPILITEAALLKNASDVDGDNLIVTNFSIDNATFQTIIDPDTGDKSFLVTPAQDFHGELDISFNVSDQSGSIVASDAELTVTPVNDPVIAEDDSELKGADPLIRLDADPEHGSVQCLNKDGEWEDMQVGVEYPADTQVQYVPDTEDVQAGTRDIKVGSFDSDTSTKVFDGRAKVEDWGEVDGNTAVYEEGGVTITTQVNVGELGAWNGAGSHVGAGIGNTTRHGLDTKETLTVTVEGEDVNQITFQLDGLGGYFDETSRNATEVIIKAYDADGNLIDSQGGYRESGEYQDTYAFTTDVPVHHFTLGTTGSNGTYVVQNMTVSRTMADEIQMTTIQPDGSEVANVAKLDLNHSKADEAVDVTEQLVEVDDSITTRAIEVEEDGQLIIDPADLLKNDTDIDGDILTITGVEATDDTHGKVELDEDGNVVFIPDPDYKGPASFTYTVSDGMGSSDTATVSVQVTPVNDDPIAPTLEMNVDEDQVLVIDPAYILKQASDVDSDQLTLESLVLKQPQAGQLQQQPDGMYHLITPPDFNGLIELDYQISDGTELVDGGMKVDVLPVNDAPFNGGNAHLTTHEDGAFTFNADDMLDLFGDVDGDGDQLVVSRVITVEGEEAGNVEQNEDGSWTFTPNKDYSGTAELQVEVKDPDGLTAVLDVPVYIRPVADGAVITTDAQGPIVFDEDTTGLLGLNVEMLDASEQLSHLVITGFPVGFEVSDGQNTVTITEPGQVIDVTEWSFNDLSMTPPQDFHGSFSVTVSATTADYGEESSNELADATQAYSDFDTGAGETLVLTLDDLLDMADIDAAEGDQVQSVHLIDRSQGEMTDNGDGTWSFTPADGFNGHVDFAYQVHHDGEWHDTQSAIHVSEEAGAEAVNTPPTVDSIVTTELGAGNTLTFTDADMLAQVSDADGNELSIESVQLISGQGVLETNAEGEYSFVPAEGYSGEAQIAFVATDGEASIRSHFNVDIASPEPSTESQPDFMLSEMGALELSPQDILSELGLSDEHSVTSVDYHGEQGTLIEDDGQWVFWSDEDFAGQLDLEVSTADSGDGGTAVHQLSLDVADYQDPEAQPQAKGEEPESQGAQQQAFDTQTQQDDPESSEESEQGADITAAPGSDVRIDIPDAIAENSDVDQVDISNLPAGSSLSSGIDNQDGSFTISGDLDAPITLTLPEGFEGSADISFVGKDDMGAEVEGAAETLTLDVDDEYAMQSGKSAQEGQPMPEESGQGDWTQGDERDQGVDVMDDSSSYDSDDGMSQQGDQSAVDESFQP</sequence>
<dbReference type="NCBIfam" id="NF012211">
    <property type="entry name" value="tand_rpt_95"/>
    <property type="match status" value="9"/>
</dbReference>
<feature type="region of interest" description="Disordered" evidence="1">
    <location>
        <begin position="1991"/>
        <end position="2068"/>
    </location>
</feature>
<evidence type="ECO:0000313" key="3">
    <source>
        <dbReference type="EMBL" id="OAN18060.1"/>
    </source>
</evidence>
<feature type="domain" description="Cadherin-like" evidence="2">
    <location>
        <begin position="1359"/>
        <end position="1450"/>
    </location>
</feature>
<evidence type="ECO:0000259" key="2">
    <source>
        <dbReference type="Pfam" id="PF17892"/>
    </source>
</evidence>
<reference evidence="3 4" key="1">
    <citation type="submission" date="2016-03" db="EMBL/GenBank/DDBJ databases">
        <title>Photobacterium proteolyticum sp. nov. a protease producing bacterium isolated from ocean sediments of Laizhou Bay.</title>
        <authorList>
            <person name="Li Y."/>
        </authorList>
    </citation>
    <scope>NUCLEOTIDE SEQUENCE [LARGE SCALE GENOMIC DNA]</scope>
    <source>
        <strain evidence="3 4">R-40508</strain>
    </source>
</reference>
<dbReference type="RefSeq" id="WP_068327966.1">
    <property type="nucleotide sequence ID" value="NZ_LVHF01000012.1"/>
</dbReference>
<dbReference type="OrthoDB" id="5242130at2"/>
<feature type="domain" description="Cadherin-like" evidence="2">
    <location>
        <begin position="793"/>
        <end position="881"/>
    </location>
</feature>
<feature type="compositionally biased region" description="Acidic residues" evidence="1">
    <location>
        <begin position="1893"/>
        <end position="1903"/>
    </location>
</feature>
<feature type="region of interest" description="Disordered" evidence="1">
    <location>
        <begin position="1"/>
        <end position="186"/>
    </location>
</feature>
<dbReference type="Gene3D" id="2.60.40.3440">
    <property type="match status" value="3"/>
</dbReference>
<organism evidence="3 4">
    <name type="scientific">Photobacterium jeanii</name>
    <dbReference type="NCBI Taxonomy" id="858640"/>
    <lineage>
        <taxon>Bacteria</taxon>
        <taxon>Pseudomonadati</taxon>
        <taxon>Pseudomonadota</taxon>
        <taxon>Gammaproteobacteria</taxon>
        <taxon>Vibrionales</taxon>
        <taxon>Vibrionaceae</taxon>
        <taxon>Photobacterium</taxon>
    </lineage>
</organism>
<feature type="domain" description="Cadherin-like" evidence="2">
    <location>
        <begin position="1262"/>
        <end position="1348"/>
    </location>
</feature>
<dbReference type="InterPro" id="IPR041690">
    <property type="entry name" value="Cadherin_5"/>
</dbReference>
<comment type="caution">
    <text evidence="3">The sequence shown here is derived from an EMBL/GenBank/DDBJ whole genome shotgun (WGS) entry which is preliminary data.</text>
</comment>
<feature type="domain" description="Cadherin-like" evidence="2">
    <location>
        <begin position="324"/>
        <end position="418"/>
    </location>
</feature>
<accession>A0A178KLD7</accession>
<feature type="compositionally biased region" description="Polar residues" evidence="1">
    <location>
        <begin position="39"/>
        <end position="52"/>
    </location>
</feature>
<feature type="compositionally biased region" description="Low complexity" evidence="1">
    <location>
        <begin position="105"/>
        <end position="130"/>
    </location>
</feature>
<protein>
    <recommendedName>
        <fullName evidence="2">Cadherin-like domain-containing protein</fullName>
    </recommendedName>
</protein>
<feature type="compositionally biased region" description="Low complexity" evidence="1">
    <location>
        <begin position="1879"/>
        <end position="1892"/>
    </location>
</feature>
<evidence type="ECO:0000313" key="4">
    <source>
        <dbReference type="Proteomes" id="UP000078503"/>
    </source>
</evidence>
<feature type="region of interest" description="Disordered" evidence="1">
    <location>
        <begin position="1865"/>
        <end position="1946"/>
    </location>
</feature>
<keyword evidence="4" id="KW-1185">Reference proteome</keyword>
<feature type="domain" description="Cadherin-like" evidence="2">
    <location>
        <begin position="1580"/>
        <end position="1657"/>
    </location>
</feature>